<evidence type="ECO:0000313" key="2">
    <source>
        <dbReference type="Proteomes" id="UP000077266"/>
    </source>
</evidence>
<dbReference type="AlphaFoldDB" id="A0A165D995"/>
<reference evidence="1 2" key="1">
    <citation type="journal article" date="2016" name="Mol. Biol. Evol.">
        <title>Comparative Genomics of Early-Diverging Mushroom-Forming Fungi Provides Insights into the Origins of Lignocellulose Decay Capabilities.</title>
        <authorList>
            <person name="Nagy L.G."/>
            <person name="Riley R."/>
            <person name="Tritt A."/>
            <person name="Adam C."/>
            <person name="Daum C."/>
            <person name="Floudas D."/>
            <person name="Sun H."/>
            <person name="Yadav J.S."/>
            <person name="Pangilinan J."/>
            <person name="Larsson K.H."/>
            <person name="Matsuura K."/>
            <person name="Barry K."/>
            <person name="Labutti K."/>
            <person name="Kuo R."/>
            <person name="Ohm R.A."/>
            <person name="Bhattacharya S.S."/>
            <person name="Shirouzu T."/>
            <person name="Yoshinaga Y."/>
            <person name="Martin F.M."/>
            <person name="Grigoriev I.V."/>
            <person name="Hibbett D.S."/>
        </authorList>
    </citation>
    <scope>NUCLEOTIDE SEQUENCE [LARGE SCALE GENOMIC DNA]</scope>
    <source>
        <strain evidence="1 2">HHB12029</strain>
    </source>
</reference>
<gene>
    <name evidence="1" type="ORF">EXIGLDRAFT_563684</name>
</gene>
<feature type="non-terminal residue" evidence="1">
    <location>
        <position position="1"/>
    </location>
</feature>
<dbReference type="OrthoDB" id="446925at2759"/>
<dbReference type="EMBL" id="KV426243">
    <property type="protein sequence ID" value="KZV84046.1"/>
    <property type="molecule type" value="Genomic_DNA"/>
</dbReference>
<dbReference type="InterPro" id="IPR012337">
    <property type="entry name" value="RNaseH-like_sf"/>
</dbReference>
<dbReference type="Gene3D" id="3.30.420.10">
    <property type="entry name" value="Ribonuclease H-like superfamily/Ribonuclease H"/>
    <property type="match status" value="1"/>
</dbReference>
<accession>A0A165D995</accession>
<dbReference type="STRING" id="1314781.A0A165D995"/>
<evidence type="ECO:0008006" key="3">
    <source>
        <dbReference type="Google" id="ProtNLM"/>
    </source>
</evidence>
<proteinExistence type="predicted"/>
<name>A0A165D995_EXIGL</name>
<keyword evidence="2" id="KW-1185">Reference proteome</keyword>
<dbReference type="GO" id="GO:0003676">
    <property type="term" value="F:nucleic acid binding"/>
    <property type="evidence" value="ECO:0007669"/>
    <property type="project" value="InterPro"/>
</dbReference>
<dbReference type="Proteomes" id="UP000077266">
    <property type="component" value="Unassembled WGS sequence"/>
</dbReference>
<evidence type="ECO:0000313" key="1">
    <source>
        <dbReference type="EMBL" id="KZV84046.1"/>
    </source>
</evidence>
<dbReference type="InterPro" id="IPR036397">
    <property type="entry name" value="RNaseH_sf"/>
</dbReference>
<organism evidence="1 2">
    <name type="scientific">Exidia glandulosa HHB12029</name>
    <dbReference type="NCBI Taxonomy" id="1314781"/>
    <lineage>
        <taxon>Eukaryota</taxon>
        <taxon>Fungi</taxon>
        <taxon>Dikarya</taxon>
        <taxon>Basidiomycota</taxon>
        <taxon>Agaricomycotina</taxon>
        <taxon>Agaricomycetes</taxon>
        <taxon>Auriculariales</taxon>
        <taxon>Exidiaceae</taxon>
        <taxon>Exidia</taxon>
    </lineage>
</organism>
<protein>
    <recommendedName>
        <fullName evidence="3">Integrase catalytic domain-containing protein</fullName>
    </recommendedName>
</protein>
<dbReference type="InParanoid" id="A0A165D995"/>
<feature type="non-terminal residue" evidence="1">
    <location>
        <position position="129"/>
    </location>
</feature>
<dbReference type="SUPFAM" id="SSF53098">
    <property type="entry name" value="Ribonuclease H-like"/>
    <property type="match status" value="1"/>
</dbReference>
<sequence>VTWLAEKYKIFHIRISGYNSQANGAIESKHYTVRESLVRLCDGEEQLAKWYRYIHLVFWAERSTVRRSIGLSPYYVAHGVEPIMPFDLAEATYLVDFPFRRLSTAELIALRARQLEKREEDLETVRKKV</sequence>